<dbReference type="OrthoDB" id="2687452at2759"/>
<feature type="domain" description="C2H2-type" evidence="11">
    <location>
        <begin position="439"/>
        <end position="468"/>
    </location>
</feature>
<dbReference type="RefSeq" id="XP_052127273.1">
    <property type="nucleotide sequence ID" value="XM_052271313.1"/>
</dbReference>
<dbReference type="GO" id="GO:0030674">
    <property type="term" value="F:protein-macromolecule adaptor activity"/>
    <property type="evidence" value="ECO:0007669"/>
    <property type="project" value="UniProtKB-ARBA"/>
</dbReference>
<evidence type="ECO:0000256" key="2">
    <source>
        <dbReference type="ARBA" id="ARBA00022723"/>
    </source>
</evidence>
<dbReference type="SUPFAM" id="SSF57667">
    <property type="entry name" value="beta-beta-alpha zinc fingers"/>
    <property type="match status" value="7"/>
</dbReference>
<evidence type="ECO:0000256" key="10">
    <source>
        <dbReference type="SAM" id="MobiDB-lite"/>
    </source>
</evidence>
<feature type="domain" description="C2H2-type" evidence="11">
    <location>
        <begin position="666"/>
        <end position="693"/>
    </location>
</feature>
<evidence type="ECO:0000256" key="9">
    <source>
        <dbReference type="PROSITE-ProRule" id="PRU00042"/>
    </source>
</evidence>
<protein>
    <submittedName>
        <fullName evidence="14">Zinc finger protein 850-like isoform X1</fullName>
    </submittedName>
</protein>
<proteinExistence type="predicted"/>
<dbReference type="GO" id="GO:0005654">
    <property type="term" value="C:nucleoplasm"/>
    <property type="evidence" value="ECO:0007669"/>
    <property type="project" value="TreeGrafter"/>
</dbReference>
<keyword evidence="3" id="KW-0677">Repeat</keyword>
<dbReference type="PANTHER" id="PTHR24399">
    <property type="entry name" value="ZINC FINGER AND BTB DOMAIN-CONTAINING"/>
    <property type="match status" value="1"/>
</dbReference>
<dbReference type="GO" id="GO:0008270">
    <property type="term" value="F:zinc ion binding"/>
    <property type="evidence" value="ECO:0007669"/>
    <property type="project" value="UniProtKB-KW"/>
</dbReference>
<evidence type="ECO:0000256" key="8">
    <source>
        <dbReference type="ARBA" id="ARBA00023242"/>
    </source>
</evidence>
<dbReference type="InterPro" id="IPR007527">
    <property type="entry name" value="Znf_SWIM"/>
</dbReference>
<reference evidence="14" key="1">
    <citation type="submission" date="2025-08" db="UniProtKB">
        <authorList>
            <consortium name="RefSeq"/>
        </authorList>
    </citation>
    <scope>IDENTIFICATION</scope>
    <source>
        <tissue evidence="14">Whole organism</tissue>
    </source>
</reference>
<evidence type="ECO:0000259" key="11">
    <source>
        <dbReference type="PROSITE" id="PS50157"/>
    </source>
</evidence>
<dbReference type="Gene3D" id="3.30.160.60">
    <property type="entry name" value="Classic Zinc Finger"/>
    <property type="match status" value="11"/>
</dbReference>
<dbReference type="SMART" id="SM00355">
    <property type="entry name" value="ZnF_C2H2"/>
    <property type="match status" value="20"/>
</dbReference>
<dbReference type="FunFam" id="3.30.160.60:FF:000446">
    <property type="entry name" value="Zinc finger protein"/>
    <property type="match status" value="1"/>
</dbReference>
<dbReference type="PROSITE" id="PS50157">
    <property type="entry name" value="ZINC_FINGER_C2H2_2"/>
    <property type="match status" value="15"/>
</dbReference>
<dbReference type="PANTHER" id="PTHR24399:SF70">
    <property type="entry name" value="C2H2-TYPE DOMAIN-CONTAINING PROTEIN"/>
    <property type="match status" value="1"/>
</dbReference>
<feature type="domain" description="SWIM-type" evidence="12">
    <location>
        <begin position="65"/>
        <end position="102"/>
    </location>
</feature>
<name>A0A9C6XQ49_FRAOC</name>
<gene>
    <name evidence="14" type="primary">LOC113204841</name>
</gene>
<keyword evidence="2" id="KW-0479">Metal-binding</keyword>
<feature type="domain" description="C2H2-type" evidence="11">
    <location>
        <begin position="839"/>
        <end position="866"/>
    </location>
</feature>
<organism evidence="13 14">
    <name type="scientific">Frankliniella occidentalis</name>
    <name type="common">Western flower thrips</name>
    <name type="synonym">Euthrips occidentalis</name>
    <dbReference type="NCBI Taxonomy" id="133901"/>
    <lineage>
        <taxon>Eukaryota</taxon>
        <taxon>Metazoa</taxon>
        <taxon>Ecdysozoa</taxon>
        <taxon>Arthropoda</taxon>
        <taxon>Hexapoda</taxon>
        <taxon>Insecta</taxon>
        <taxon>Pterygota</taxon>
        <taxon>Neoptera</taxon>
        <taxon>Paraneoptera</taxon>
        <taxon>Thysanoptera</taxon>
        <taxon>Terebrantia</taxon>
        <taxon>Thripoidea</taxon>
        <taxon>Thripidae</taxon>
        <taxon>Frankliniella</taxon>
    </lineage>
</organism>
<feature type="domain" description="C2H2-type" evidence="11">
    <location>
        <begin position="293"/>
        <end position="323"/>
    </location>
</feature>
<feature type="region of interest" description="Disordered" evidence="10">
    <location>
        <begin position="604"/>
        <end position="633"/>
    </location>
</feature>
<feature type="domain" description="C2H2-type" evidence="11">
    <location>
        <begin position="811"/>
        <end position="838"/>
    </location>
</feature>
<feature type="domain" description="C2H2-type" evidence="11">
    <location>
        <begin position="782"/>
        <end position="810"/>
    </location>
</feature>
<sequence>MVLVSYIDILDYIHDDRQCLIEGENLFNGNKVKNVKISCRAIDDVFEVSALCVCSNESNLKDSFISIEINQGDQKSISSKCTCESDRLSKCQHVAAALIHLHRHPPPQPPNVPNKESPGQLSPENHLNGGIAKQPGKDTEHNFQRRLRKKCRATSIANSIKADDSRTVNTKHLHIDNESSVDDPTWDKENDEDDAFDWAQSSEDEWEPAPEKKRVKKEMKLLPDKGSKEKTKKTRNRMTKSEAEKKAKELLSTLQLTGEDGQFLCHICDKTFPKQSELQDHIRDIHLLKKEVFSCCKCDKTFRLLRTLKAHEGTCDVNSEEDGDLFPSEETQEIEIVENDLEFDEKMDPLQCLLCDVVSATRREMHDHYLVAHRAEEDNVSVCDRCGEFRLARDHICPSQLSFRCHMCRGPFKAGRDYWNHLIRASKKHTSSCSPSPRWWCGWARCAERFPSEAELLAHARLHLPARVQLMCGVCLLVLRTTDAKVAHMERHDAGVYECGVCRHACDDKESLRLHWETHAGERPHRCDFCGWRFVTATALEVHVRKFHEGGPFSCAKCPQKFDDRTDVRIHFGAAHGKMRCARPGCSYRCANKASLERHVVRAHQPDGEGGDGDDPEDSAPPSPPPPRAGAGPATITCPTCSEVFSLKREFRAHVRDAHDGVFPAVTCPDCGKPFKSSRDLDEHRRLHTGEKPFICAECGMTFKRAQNLEYHTKGAHKNERNFVCPECNKRFISNADMKRHLRYNHQDGKKWHLCPECGHKLPSLYRLKMHVQSKHTGERPHKCHLCDMGFVAVSDLKKHVTFKHNKEHPFGCDDCDKRYQRRRDLDVHRQRHHGGGQHSCATCGKDFDTHASMMQHSRYHTTEEAFQCAKCGRRFPHRMNLSRHLCTPDIKKNYHCRSCGLSFTTSGSLKSHRRRLHAAEEPPAPARPATKKGEKRQEAVPPSTPPPLEQVMLPPPPPASPTQQHYLQPEQPTTVVMQLVQLQPQHHQDHQQHQALQDKRQLETIALQPQGHHYQHQLEPQQHQLHEPIEHRQVVEPQPSAARQHHQLHHHEEHADQNAAGQDYYTKADKIWGWGTGPTAATVPTLVGQETMLTLTGCATYHDLEGATPQPQTGPTMHLLPAPAAPQLHQAVLRYPAPSPPATTLVVKSAPPPLVSLHLKADTHHPHMVYASPGAPAPTVKLVSVSQPPPLTSISSSASSSNLGPGGLILGAPIQTTADGSFHLVFVPHGASAPAAQGSSK</sequence>
<dbReference type="GO" id="GO:0000978">
    <property type="term" value="F:RNA polymerase II cis-regulatory region sequence-specific DNA binding"/>
    <property type="evidence" value="ECO:0007669"/>
    <property type="project" value="TreeGrafter"/>
</dbReference>
<feature type="region of interest" description="Disordered" evidence="10">
    <location>
        <begin position="907"/>
        <end position="966"/>
    </location>
</feature>
<evidence type="ECO:0000256" key="3">
    <source>
        <dbReference type="ARBA" id="ARBA00022737"/>
    </source>
</evidence>
<feature type="domain" description="C2H2-type" evidence="11">
    <location>
        <begin position="867"/>
        <end position="885"/>
    </location>
</feature>
<evidence type="ECO:0000256" key="6">
    <source>
        <dbReference type="ARBA" id="ARBA00023015"/>
    </source>
</evidence>
<dbReference type="InterPro" id="IPR013087">
    <property type="entry name" value="Znf_C2H2_type"/>
</dbReference>
<keyword evidence="13" id="KW-1185">Reference proteome</keyword>
<evidence type="ECO:0000313" key="14">
    <source>
        <dbReference type="RefSeq" id="XP_052127273.1"/>
    </source>
</evidence>
<feature type="domain" description="C2H2-type" evidence="11">
    <location>
        <begin position="753"/>
        <end position="781"/>
    </location>
</feature>
<dbReference type="FunFam" id="3.30.160.60:FF:000688">
    <property type="entry name" value="zinc finger protein 197 isoform X1"/>
    <property type="match status" value="1"/>
</dbReference>
<feature type="domain" description="C2H2-type" evidence="11">
    <location>
        <begin position="525"/>
        <end position="550"/>
    </location>
</feature>
<evidence type="ECO:0000256" key="5">
    <source>
        <dbReference type="ARBA" id="ARBA00022833"/>
    </source>
</evidence>
<keyword evidence="8" id="KW-0539">Nucleus</keyword>
<feature type="compositionally biased region" description="Pro residues" evidence="10">
    <location>
        <begin position="619"/>
        <end position="628"/>
    </location>
</feature>
<keyword evidence="4 9" id="KW-0863">Zinc-finger</keyword>
<accession>A0A9C6XQ49</accession>
<dbReference type="KEGG" id="foc:113204841"/>
<dbReference type="Proteomes" id="UP000504606">
    <property type="component" value="Unplaced"/>
</dbReference>
<feature type="domain" description="C2H2-type" evidence="11">
    <location>
        <begin position="694"/>
        <end position="722"/>
    </location>
</feature>
<dbReference type="PROSITE" id="PS50966">
    <property type="entry name" value="ZF_SWIM"/>
    <property type="match status" value="1"/>
</dbReference>
<comment type="subcellular location">
    <subcellularLocation>
        <location evidence="1">Nucleus</location>
    </subcellularLocation>
</comment>
<dbReference type="PROSITE" id="PS00028">
    <property type="entry name" value="ZINC_FINGER_C2H2_1"/>
    <property type="match status" value="14"/>
</dbReference>
<feature type="region of interest" description="Disordered" evidence="10">
    <location>
        <begin position="102"/>
        <end position="144"/>
    </location>
</feature>
<keyword evidence="5" id="KW-0862">Zinc</keyword>
<evidence type="ECO:0000256" key="1">
    <source>
        <dbReference type="ARBA" id="ARBA00004123"/>
    </source>
</evidence>
<feature type="domain" description="C2H2-type" evidence="11">
    <location>
        <begin position="895"/>
        <end position="923"/>
    </location>
</feature>
<evidence type="ECO:0000259" key="12">
    <source>
        <dbReference type="PROSITE" id="PS50966"/>
    </source>
</evidence>
<keyword evidence="7" id="KW-0804">Transcription</keyword>
<keyword evidence="6" id="KW-0805">Transcription regulation</keyword>
<feature type="domain" description="C2H2-type" evidence="11">
    <location>
        <begin position="497"/>
        <end position="524"/>
    </location>
</feature>
<dbReference type="Pfam" id="PF00096">
    <property type="entry name" value="zf-C2H2"/>
    <property type="match status" value="7"/>
</dbReference>
<feature type="domain" description="C2H2-type" evidence="11">
    <location>
        <begin position="723"/>
        <end position="751"/>
    </location>
</feature>
<dbReference type="InterPro" id="IPR036236">
    <property type="entry name" value="Znf_C2H2_sf"/>
</dbReference>
<dbReference type="GO" id="GO:0001227">
    <property type="term" value="F:DNA-binding transcription repressor activity, RNA polymerase II-specific"/>
    <property type="evidence" value="ECO:0007669"/>
    <property type="project" value="TreeGrafter"/>
</dbReference>
<feature type="domain" description="C2H2-type" evidence="11">
    <location>
        <begin position="636"/>
        <end position="664"/>
    </location>
</feature>
<feature type="compositionally biased region" description="Pro residues" evidence="10">
    <location>
        <begin position="943"/>
        <end position="961"/>
    </location>
</feature>
<feature type="region of interest" description="Disordered" evidence="10">
    <location>
        <begin position="224"/>
        <end position="246"/>
    </location>
</feature>
<feature type="domain" description="C2H2-type" evidence="11">
    <location>
        <begin position="263"/>
        <end position="291"/>
    </location>
</feature>
<feature type="compositionally biased region" description="Acidic residues" evidence="10">
    <location>
        <begin position="609"/>
        <end position="618"/>
    </location>
</feature>
<feature type="region of interest" description="Disordered" evidence="10">
    <location>
        <begin position="1036"/>
        <end position="1061"/>
    </location>
</feature>
<evidence type="ECO:0000256" key="7">
    <source>
        <dbReference type="ARBA" id="ARBA00023163"/>
    </source>
</evidence>
<evidence type="ECO:0000256" key="4">
    <source>
        <dbReference type="ARBA" id="ARBA00022771"/>
    </source>
</evidence>
<evidence type="ECO:0000313" key="13">
    <source>
        <dbReference type="Proteomes" id="UP000504606"/>
    </source>
</evidence>
<dbReference type="AlphaFoldDB" id="A0A9C6XQ49"/>
<dbReference type="GeneID" id="113204841"/>